<proteinExistence type="predicted"/>
<reference evidence="2" key="1">
    <citation type="submission" date="2022-11" db="UniProtKB">
        <authorList>
            <consortium name="WormBaseParasite"/>
        </authorList>
    </citation>
    <scope>IDENTIFICATION</scope>
</reference>
<protein>
    <submittedName>
        <fullName evidence="2">Ovule protein</fullName>
    </submittedName>
</protein>
<sequence length="67" mass="7544">MCSLVCTLLVICHFNSKERLYTIIPNTCPPSILTLNALYITYGLQCLPEYIVVDELFPLGLIVLILD</sequence>
<accession>A0A914DUX0</accession>
<dbReference type="Proteomes" id="UP000887540">
    <property type="component" value="Unplaced"/>
</dbReference>
<evidence type="ECO:0000313" key="1">
    <source>
        <dbReference type="Proteomes" id="UP000887540"/>
    </source>
</evidence>
<evidence type="ECO:0000313" key="2">
    <source>
        <dbReference type="WBParaSite" id="ACRNAN_scaffold3796.g23148.t1"/>
    </source>
</evidence>
<organism evidence="1 2">
    <name type="scientific">Acrobeloides nanus</name>
    <dbReference type="NCBI Taxonomy" id="290746"/>
    <lineage>
        <taxon>Eukaryota</taxon>
        <taxon>Metazoa</taxon>
        <taxon>Ecdysozoa</taxon>
        <taxon>Nematoda</taxon>
        <taxon>Chromadorea</taxon>
        <taxon>Rhabditida</taxon>
        <taxon>Tylenchina</taxon>
        <taxon>Cephalobomorpha</taxon>
        <taxon>Cephaloboidea</taxon>
        <taxon>Cephalobidae</taxon>
        <taxon>Acrobeloides</taxon>
    </lineage>
</organism>
<name>A0A914DUX0_9BILA</name>
<keyword evidence="1" id="KW-1185">Reference proteome</keyword>
<dbReference type="AlphaFoldDB" id="A0A914DUX0"/>
<dbReference type="WBParaSite" id="ACRNAN_scaffold3796.g23148.t1">
    <property type="protein sequence ID" value="ACRNAN_scaffold3796.g23148.t1"/>
    <property type="gene ID" value="ACRNAN_scaffold3796.g23148"/>
</dbReference>